<dbReference type="RefSeq" id="WP_390234274.1">
    <property type="nucleotide sequence ID" value="NZ_JBHSWI010000001.1"/>
</dbReference>
<evidence type="ECO:0000259" key="1">
    <source>
        <dbReference type="PROSITE" id="PS51832"/>
    </source>
</evidence>
<dbReference type="Gene3D" id="1.10.3210.10">
    <property type="entry name" value="Hypothetical protein af1432"/>
    <property type="match status" value="2"/>
</dbReference>
<reference evidence="3" key="1">
    <citation type="journal article" date="2019" name="Int. J. Syst. Evol. Microbiol.">
        <title>The Global Catalogue of Microorganisms (GCM) 10K type strain sequencing project: providing services to taxonomists for standard genome sequencing and annotation.</title>
        <authorList>
            <consortium name="The Broad Institute Genomics Platform"/>
            <consortium name="The Broad Institute Genome Sequencing Center for Infectious Disease"/>
            <person name="Wu L."/>
            <person name="Ma J."/>
        </authorList>
    </citation>
    <scope>NUCLEOTIDE SEQUENCE [LARGE SCALE GENOMIC DNA]</scope>
    <source>
        <strain evidence="3">CGMCC 1.16026</strain>
    </source>
</reference>
<dbReference type="EC" id="3.1.4.-" evidence="2"/>
<dbReference type="InterPro" id="IPR006675">
    <property type="entry name" value="HDIG_dom"/>
</dbReference>
<keyword evidence="3" id="KW-1185">Reference proteome</keyword>
<feature type="domain" description="HD-GYP" evidence="1">
    <location>
        <begin position="110"/>
        <end position="303"/>
    </location>
</feature>
<sequence length="303" mass="33412">MSWDTADYIYHIGERWDGRGVPDGLRGPSIPVCAQLIKLAQTLDAFRAAYGEANAMAMLQKRCVGWFDRALVRLASMLERSGVLWKQLESDDLLQMTLSLEPEPRGIDFDSSAVDHVCEAFAKIIDSYSHFTHEHSTHVMRLALSIAKVMGVASEDIATLRRAALLHDIGKLAIPVAILEKAGPLTVEERRTMEAHARLSGELLRKIPSFDSIAAVAESHHEKLDGSGYPFGKNADSLSLLSRILAVADIYEALSSSRPYRDALTPEQAMVILRTDAGTKLDARCMDALEYVVSGIKRQHEVA</sequence>
<dbReference type="EMBL" id="JBHSWI010000001">
    <property type="protein sequence ID" value="MFC6645059.1"/>
    <property type="molecule type" value="Genomic_DNA"/>
</dbReference>
<protein>
    <submittedName>
        <fullName evidence="2">HD-GYP domain-containing protein</fullName>
        <ecNumber evidence="2">3.1.4.-</ecNumber>
    </submittedName>
</protein>
<dbReference type="SUPFAM" id="SSF109604">
    <property type="entry name" value="HD-domain/PDEase-like"/>
    <property type="match status" value="1"/>
</dbReference>
<dbReference type="InterPro" id="IPR037522">
    <property type="entry name" value="HD_GYP_dom"/>
</dbReference>
<organism evidence="2 3">
    <name type="scientific">Granulicella cerasi</name>
    <dbReference type="NCBI Taxonomy" id="741063"/>
    <lineage>
        <taxon>Bacteria</taxon>
        <taxon>Pseudomonadati</taxon>
        <taxon>Acidobacteriota</taxon>
        <taxon>Terriglobia</taxon>
        <taxon>Terriglobales</taxon>
        <taxon>Acidobacteriaceae</taxon>
        <taxon>Granulicella</taxon>
    </lineage>
</organism>
<dbReference type="PROSITE" id="PS51832">
    <property type="entry name" value="HD_GYP"/>
    <property type="match status" value="2"/>
</dbReference>
<gene>
    <name evidence="2" type="ORF">ACFQBQ_05520</name>
</gene>
<comment type="caution">
    <text evidence="2">The sequence shown here is derived from an EMBL/GenBank/DDBJ whole genome shotgun (WGS) entry which is preliminary data.</text>
</comment>
<name>A0ABW1Z6H5_9BACT</name>
<keyword evidence="2" id="KW-0378">Hydrolase</keyword>
<dbReference type="CDD" id="cd00077">
    <property type="entry name" value="HDc"/>
    <property type="match status" value="1"/>
</dbReference>
<evidence type="ECO:0000313" key="2">
    <source>
        <dbReference type="EMBL" id="MFC6645059.1"/>
    </source>
</evidence>
<dbReference type="PANTHER" id="PTHR45228:SF5">
    <property type="entry name" value="CYCLIC DI-GMP PHOSPHODIESTERASE VC_1348-RELATED"/>
    <property type="match status" value="1"/>
</dbReference>
<dbReference type="PANTHER" id="PTHR45228">
    <property type="entry name" value="CYCLIC DI-GMP PHOSPHODIESTERASE TM_0186-RELATED"/>
    <property type="match status" value="1"/>
</dbReference>
<dbReference type="InterPro" id="IPR052020">
    <property type="entry name" value="Cyclic_di-GMP/3'3'-cGAMP_PDE"/>
</dbReference>
<dbReference type="Proteomes" id="UP001596391">
    <property type="component" value="Unassembled WGS sequence"/>
</dbReference>
<dbReference type="GO" id="GO:0016787">
    <property type="term" value="F:hydrolase activity"/>
    <property type="evidence" value="ECO:0007669"/>
    <property type="project" value="UniProtKB-KW"/>
</dbReference>
<dbReference type="Pfam" id="PF13487">
    <property type="entry name" value="HD_5"/>
    <property type="match status" value="2"/>
</dbReference>
<dbReference type="NCBIfam" id="TIGR00277">
    <property type="entry name" value="HDIG"/>
    <property type="match status" value="1"/>
</dbReference>
<accession>A0ABW1Z6H5</accession>
<dbReference type="InterPro" id="IPR003607">
    <property type="entry name" value="HD/PDEase_dom"/>
</dbReference>
<feature type="domain" description="HD-GYP" evidence="1">
    <location>
        <begin position="1"/>
        <end position="91"/>
    </location>
</feature>
<evidence type="ECO:0000313" key="3">
    <source>
        <dbReference type="Proteomes" id="UP001596391"/>
    </source>
</evidence>
<proteinExistence type="predicted"/>
<dbReference type="SMART" id="SM00471">
    <property type="entry name" value="HDc"/>
    <property type="match status" value="1"/>
</dbReference>